<feature type="transmembrane region" description="Helical" evidence="1">
    <location>
        <begin position="53"/>
        <end position="73"/>
    </location>
</feature>
<dbReference type="PANTHER" id="PTHR43471">
    <property type="entry name" value="ABC TRANSPORTER PERMEASE"/>
    <property type="match status" value="1"/>
</dbReference>
<dbReference type="Pfam" id="PF12679">
    <property type="entry name" value="ABC2_membrane_2"/>
    <property type="match status" value="1"/>
</dbReference>
<keyword evidence="1" id="KW-1133">Transmembrane helix</keyword>
<feature type="transmembrane region" description="Helical" evidence="1">
    <location>
        <begin position="20"/>
        <end position="41"/>
    </location>
</feature>
<keyword evidence="1" id="KW-0812">Transmembrane</keyword>
<proteinExistence type="predicted"/>
<dbReference type="AlphaFoldDB" id="A0ABD5Y532"/>
<feature type="transmembrane region" description="Helical" evidence="1">
    <location>
        <begin position="94"/>
        <end position="122"/>
    </location>
</feature>
<evidence type="ECO:0000313" key="2">
    <source>
        <dbReference type="EMBL" id="MFC7140470.1"/>
    </source>
</evidence>
<organism evidence="2 3">
    <name type="scientific">Halosimplex aquaticum</name>
    <dbReference type="NCBI Taxonomy" id="3026162"/>
    <lineage>
        <taxon>Archaea</taxon>
        <taxon>Methanobacteriati</taxon>
        <taxon>Methanobacteriota</taxon>
        <taxon>Stenosarchaea group</taxon>
        <taxon>Halobacteria</taxon>
        <taxon>Halobacteriales</taxon>
        <taxon>Haloarculaceae</taxon>
        <taxon>Halosimplex</taxon>
    </lineage>
</organism>
<evidence type="ECO:0000256" key="1">
    <source>
        <dbReference type="SAM" id="Phobius"/>
    </source>
</evidence>
<name>A0ABD5Y532_9EURY</name>
<sequence length="279" mass="29443">MTAVAVARDDLLNAVRSRVALGVVAAFVGTVGLLFLAESGIHPHPYRTLYDVVRAYILVAPILLAPLAYAAVAGDRASGRIRFVLGLPRTRGSYVAGLVLSRTVVAVGATLCSVLVGFLVALATFQHSPDPVRFAVFSGVSSLYALSFVSLFVAVSAVARNRSTAMLGAVGAYFVLVPFWIGMLPPVGLDTALTAVGDLLGTTVPESTRQLVRSLSPYGAYGRASEPVFAGAADRYELLHDSPDTELSQYLWFNVAVLLAWSVGSAGLALAQFRRTDLV</sequence>
<reference evidence="2 3" key="1">
    <citation type="journal article" date="2019" name="Int. J. Syst. Evol. Microbiol.">
        <title>The Global Catalogue of Microorganisms (GCM) 10K type strain sequencing project: providing services to taxonomists for standard genome sequencing and annotation.</title>
        <authorList>
            <consortium name="The Broad Institute Genomics Platform"/>
            <consortium name="The Broad Institute Genome Sequencing Center for Infectious Disease"/>
            <person name="Wu L."/>
            <person name="Ma J."/>
        </authorList>
    </citation>
    <scope>NUCLEOTIDE SEQUENCE [LARGE SCALE GENOMIC DNA]</scope>
    <source>
        <strain evidence="2 3">XZYJT29</strain>
    </source>
</reference>
<dbReference type="Proteomes" id="UP001596432">
    <property type="component" value="Unassembled WGS sequence"/>
</dbReference>
<dbReference type="GO" id="GO:0005886">
    <property type="term" value="C:plasma membrane"/>
    <property type="evidence" value="ECO:0007669"/>
    <property type="project" value="UniProtKB-SubCell"/>
</dbReference>
<keyword evidence="3" id="KW-1185">Reference proteome</keyword>
<protein>
    <submittedName>
        <fullName evidence="2">ABC transporter permease</fullName>
    </submittedName>
</protein>
<comment type="caution">
    <text evidence="2">The sequence shown here is derived from an EMBL/GenBank/DDBJ whole genome shotgun (WGS) entry which is preliminary data.</text>
</comment>
<dbReference type="GeneID" id="78820759"/>
<accession>A0ABD5Y532</accession>
<evidence type="ECO:0000313" key="3">
    <source>
        <dbReference type="Proteomes" id="UP001596432"/>
    </source>
</evidence>
<feature type="transmembrane region" description="Helical" evidence="1">
    <location>
        <begin position="250"/>
        <end position="271"/>
    </location>
</feature>
<dbReference type="PANTHER" id="PTHR43471:SF1">
    <property type="entry name" value="ABC TRANSPORTER PERMEASE PROTEIN NOSY-RELATED"/>
    <property type="match status" value="1"/>
</dbReference>
<feature type="transmembrane region" description="Helical" evidence="1">
    <location>
        <begin position="165"/>
        <end position="183"/>
    </location>
</feature>
<gene>
    <name evidence="2" type="ORF">ACFQMA_11595</name>
</gene>
<dbReference type="EMBL" id="JBHTAS010000001">
    <property type="protein sequence ID" value="MFC7140470.1"/>
    <property type="molecule type" value="Genomic_DNA"/>
</dbReference>
<dbReference type="RefSeq" id="WP_274326027.1">
    <property type="nucleotide sequence ID" value="NZ_CP118158.1"/>
</dbReference>
<feature type="transmembrane region" description="Helical" evidence="1">
    <location>
        <begin position="134"/>
        <end position="158"/>
    </location>
</feature>
<keyword evidence="1" id="KW-0472">Membrane</keyword>